<dbReference type="InterPro" id="IPR006424">
    <property type="entry name" value="Glyceraldehyde-3-P_DH_1"/>
</dbReference>
<dbReference type="PANTHER" id="PTHR43148">
    <property type="entry name" value="GLYCERALDEHYDE-3-PHOSPHATE DEHYDROGENASE 2"/>
    <property type="match status" value="1"/>
</dbReference>
<dbReference type="GO" id="GO:0016620">
    <property type="term" value="F:oxidoreductase activity, acting on the aldehyde or oxo group of donors, NAD or NADP as acceptor"/>
    <property type="evidence" value="ECO:0007669"/>
    <property type="project" value="InterPro"/>
</dbReference>
<dbReference type="FunFam" id="3.40.50.720:FF:000001">
    <property type="entry name" value="Glyceraldehyde-3-phosphate dehydrogenase"/>
    <property type="match status" value="1"/>
</dbReference>
<feature type="binding site" evidence="5">
    <location>
        <position position="35"/>
    </location>
    <ligand>
        <name>NAD(+)</name>
        <dbReference type="ChEBI" id="CHEBI:57540"/>
    </ligand>
</feature>
<dbReference type="GO" id="GO:0050661">
    <property type="term" value="F:NADP binding"/>
    <property type="evidence" value="ECO:0007669"/>
    <property type="project" value="InterPro"/>
</dbReference>
<dbReference type="NCBIfam" id="TIGR01534">
    <property type="entry name" value="GAPDH-I"/>
    <property type="match status" value="1"/>
</dbReference>
<dbReference type="PIRSF" id="PIRSF000149">
    <property type="entry name" value="GAP_DH"/>
    <property type="match status" value="1"/>
</dbReference>
<dbReference type="FunFam" id="3.30.360.10:FF:000002">
    <property type="entry name" value="Glyceraldehyde-3-phosphate dehydrogenase"/>
    <property type="match status" value="1"/>
</dbReference>
<evidence type="ECO:0000256" key="6">
    <source>
        <dbReference type="PIRSR" id="PIRSR000149-4"/>
    </source>
</evidence>
<keyword evidence="5" id="KW-0547">Nucleotide-binding</keyword>
<dbReference type="SUPFAM" id="SSF55347">
    <property type="entry name" value="Glyceraldehyde-3-phosphate dehydrogenase-like, C-terminal domain"/>
    <property type="match status" value="1"/>
</dbReference>
<evidence type="ECO:0000256" key="2">
    <source>
        <dbReference type="ARBA" id="ARBA00023002"/>
    </source>
</evidence>
<feature type="binding site" evidence="5">
    <location>
        <position position="317"/>
    </location>
    <ligand>
        <name>NAD(+)</name>
        <dbReference type="ChEBI" id="CHEBI:57540"/>
    </ligand>
</feature>
<evidence type="ECO:0000256" key="3">
    <source>
        <dbReference type="PIRSR" id="PIRSR000149-1"/>
    </source>
</evidence>
<dbReference type="Gene3D" id="3.40.50.720">
    <property type="entry name" value="NAD(P)-binding Rossmann-like Domain"/>
    <property type="match status" value="1"/>
</dbReference>
<evidence type="ECO:0000256" key="7">
    <source>
        <dbReference type="RuleBase" id="RU000397"/>
    </source>
</evidence>
<keyword evidence="2" id="KW-0560">Oxidoreductase</keyword>
<dbReference type="InterPro" id="IPR020828">
    <property type="entry name" value="GlycerAld_3-P_DH_NAD(P)-bd"/>
</dbReference>
<dbReference type="SUPFAM" id="SSF51735">
    <property type="entry name" value="NAD(P)-binding Rossmann-fold domains"/>
    <property type="match status" value="1"/>
</dbReference>
<evidence type="ECO:0000256" key="5">
    <source>
        <dbReference type="PIRSR" id="PIRSR000149-3"/>
    </source>
</evidence>
<feature type="active site" description="Nucleophile" evidence="3">
    <location>
        <position position="153"/>
    </location>
</feature>
<evidence type="ECO:0000313" key="9">
    <source>
        <dbReference type="EMBL" id="PIR74691.1"/>
    </source>
</evidence>
<dbReference type="CDD" id="cd18126">
    <property type="entry name" value="GAPDH_I_C"/>
    <property type="match status" value="1"/>
</dbReference>
<dbReference type="SMART" id="SM00846">
    <property type="entry name" value="Gp_dh_N"/>
    <property type="match status" value="1"/>
</dbReference>
<dbReference type="AlphaFoldDB" id="A0A2H0TRB4"/>
<feature type="binding site" evidence="5">
    <location>
        <begin position="11"/>
        <end position="12"/>
    </location>
    <ligand>
        <name>NAD(+)</name>
        <dbReference type="ChEBI" id="CHEBI:57540"/>
    </ligand>
</feature>
<comment type="caution">
    <text evidence="9">The sequence shown here is derived from an EMBL/GenBank/DDBJ whole genome shotgun (WGS) entry which is preliminary data.</text>
</comment>
<protein>
    <submittedName>
        <fullName evidence="9">Type I glyceraldehyde-3-phosphate dehydrogenase</fullName>
    </submittedName>
</protein>
<feature type="domain" description="Glyceraldehyde 3-phosphate dehydrogenase NAD(P) binding" evidence="8">
    <location>
        <begin position="2"/>
        <end position="153"/>
    </location>
</feature>
<evidence type="ECO:0000259" key="8">
    <source>
        <dbReference type="SMART" id="SM00846"/>
    </source>
</evidence>
<dbReference type="PRINTS" id="PR00078">
    <property type="entry name" value="G3PDHDRGNASE"/>
</dbReference>
<evidence type="ECO:0000313" key="10">
    <source>
        <dbReference type="Proteomes" id="UP000230154"/>
    </source>
</evidence>
<dbReference type="CDD" id="cd05214">
    <property type="entry name" value="GAPDH_I_N"/>
    <property type="match status" value="1"/>
</dbReference>
<reference evidence="10" key="1">
    <citation type="submission" date="2017-09" db="EMBL/GenBank/DDBJ databases">
        <title>Depth-based differentiation of microbial function through sediment-hosted aquifers and enrichment of novel symbionts in the deep terrestrial subsurface.</title>
        <authorList>
            <person name="Probst A.J."/>
            <person name="Ladd B."/>
            <person name="Jarett J.K."/>
            <person name="Geller-Mcgrath D.E."/>
            <person name="Sieber C.M.K."/>
            <person name="Emerson J.B."/>
            <person name="Anantharaman K."/>
            <person name="Thomas B.C."/>
            <person name="Malmstrom R."/>
            <person name="Stieglmeier M."/>
            <person name="Klingl A."/>
            <person name="Woyke T."/>
            <person name="Ryan C.M."/>
            <person name="Banfield J.F."/>
        </authorList>
    </citation>
    <scope>NUCLEOTIDE SEQUENCE [LARGE SCALE GENOMIC DNA]</scope>
</reference>
<accession>A0A2H0TRB4</accession>
<feature type="binding site" evidence="4">
    <location>
        <begin position="152"/>
        <end position="154"/>
    </location>
    <ligand>
        <name>D-glyceraldehyde 3-phosphate</name>
        <dbReference type="ChEBI" id="CHEBI:59776"/>
    </ligand>
</feature>
<dbReference type="GO" id="GO:0006006">
    <property type="term" value="P:glucose metabolic process"/>
    <property type="evidence" value="ECO:0007669"/>
    <property type="project" value="InterPro"/>
</dbReference>
<feature type="binding site" evidence="4">
    <location>
        <begin position="211"/>
        <end position="212"/>
    </location>
    <ligand>
        <name>D-glyceraldehyde 3-phosphate</name>
        <dbReference type="ChEBI" id="CHEBI:59776"/>
    </ligand>
</feature>
<evidence type="ECO:0000256" key="1">
    <source>
        <dbReference type="ARBA" id="ARBA00007406"/>
    </source>
</evidence>
<dbReference type="Pfam" id="PF00044">
    <property type="entry name" value="Gp_dh_N"/>
    <property type="match status" value="1"/>
</dbReference>
<evidence type="ECO:0000256" key="4">
    <source>
        <dbReference type="PIRSR" id="PIRSR000149-2"/>
    </source>
</evidence>
<dbReference type="GO" id="GO:0051287">
    <property type="term" value="F:NAD binding"/>
    <property type="evidence" value="ECO:0007669"/>
    <property type="project" value="InterPro"/>
</dbReference>
<gene>
    <name evidence="9" type="primary">gap</name>
    <name evidence="9" type="ORF">COU35_01310</name>
</gene>
<sequence length="336" mass="36405">MTRVAINGFGRIGRLACKVIMEKFSGKIDIVAINDLTDTATLAHLLKYDTAYGTFALPVEHNDKSLIIKGKKIHAFAEKDPSKLSWKKLKVDVVLECTGVFRTRDAALMHIKAGAKKVIISAPSKESDPVKGYVGGVNSNTYSGDAVIDNASCTTNCTAPVVQIIDSAFGIEKAMLTTIHSYTSDQNLQDAPHKDLRRARAAAENMVPTSTGAAKATTGILPHLKGKFDGMAVRVPTLTVSLTDFTFLLKKNVTTHEVNAVFSKAAKEKGWKGIFTVTSEPLVSSDFIGNSYSSVVDLNLTNVVDGNLVKVVAWYDNEWGYANRLIEMVHIVGQTL</sequence>
<comment type="similarity">
    <text evidence="1 7">Belongs to the glyceraldehyde-3-phosphate dehydrogenase family.</text>
</comment>
<dbReference type="Pfam" id="PF02800">
    <property type="entry name" value="Gp_dh_C"/>
    <property type="match status" value="1"/>
</dbReference>
<dbReference type="Gene3D" id="3.30.360.10">
    <property type="entry name" value="Dihydrodipicolinate Reductase, domain 2"/>
    <property type="match status" value="1"/>
</dbReference>
<proteinExistence type="inferred from homology"/>
<dbReference type="InterPro" id="IPR020829">
    <property type="entry name" value="GlycerAld_3-P_DH_cat"/>
</dbReference>
<dbReference type="InterPro" id="IPR036291">
    <property type="entry name" value="NAD(P)-bd_dom_sf"/>
</dbReference>
<dbReference type="EMBL" id="PFCB01000010">
    <property type="protein sequence ID" value="PIR74691.1"/>
    <property type="molecule type" value="Genomic_DNA"/>
</dbReference>
<organism evidence="9 10">
    <name type="scientific">Candidatus Magasanikbacteria bacterium CG10_big_fil_rev_8_21_14_0_10_47_10</name>
    <dbReference type="NCBI Taxonomy" id="1974652"/>
    <lineage>
        <taxon>Bacteria</taxon>
        <taxon>Candidatus Magasanikiibacteriota</taxon>
    </lineage>
</organism>
<name>A0A2H0TRB4_9BACT</name>
<feature type="binding site" evidence="4">
    <location>
        <position position="234"/>
    </location>
    <ligand>
        <name>D-glyceraldehyde 3-phosphate</name>
        <dbReference type="ChEBI" id="CHEBI:59776"/>
    </ligand>
</feature>
<dbReference type="InterPro" id="IPR020831">
    <property type="entry name" value="GlycerAld/Erythrose_P_DH"/>
</dbReference>
<dbReference type="Proteomes" id="UP000230154">
    <property type="component" value="Unassembled WGS sequence"/>
</dbReference>
<feature type="binding site" evidence="4">
    <location>
        <position position="183"/>
    </location>
    <ligand>
        <name>D-glyceraldehyde 3-phosphate</name>
        <dbReference type="ChEBI" id="CHEBI:59776"/>
    </ligand>
</feature>
<feature type="binding site" evidence="5">
    <location>
        <position position="121"/>
    </location>
    <ligand>
        <name>NAD(+)</name>
        <dbReference type="ChEBI" id="CHEBI:57540"/>
    </ligand>
</feature>
<feature type="site" description="Activates thiol group during catalysis" evidence="6">
    <location>
        <position position="180"/>
    </location>
</feature>
<keyword evidence="5" id="KW-0520">NAD</keyword>